<protein>
    <recommendedName>
        <fullName evidence="3">Lipoprotein</fullName>
    </recommendedName>
</protein>
<organism evidence="1 2">
    <name type="scientific">Bacillus cereus</name>
    <dbReference type="NCBI Taxonomy" id="1396"/>
    <lineage>
        <taxon>Bacteria</taxon>
        <taxon>Bacillati</taxon>
        <taxon>Bacillota</taxon>
        <taxon>Bacilli</taxon>
        <taxon>Bacillales</taxon>
        <taxon>Bacillaceae</taxon>
        <taxon>Bacillus</taxon>
        <taxon>Bacillus cereus group</taxon>
    </lineage>
</organism>
<sequence length="107" mass="12180">MKKIFVLLIPIVLLAGCMTPQPPKKAEHKDIFAELNKKPDFKKDSRMQILEQNDVPFEEKSNLSEITILQDKKTYCKYVYTYTKSSGSAGVTMNPLYKSDGTVDCDK</sequence>
<gene>
    <name evidence="1" type="ORF">AT268_31885</name>
</gene>
<reference evidence="1 2" key="1">
    <citation type="submission" date="2015-12" db="EMBL/GenBank/DDBJ databases">
        <title>Bacillus cereus Group isolate.</title>
        <authorList>
            <person name="Kovac J."/>
        </authorList>
    </citation>
    <scope>NUCLEOTIDE SEQUENCE [LARGE SCALE GENOMIC DNA]</scope>
    <source>
        <strain evidence="1 2">FSL K6-0073</strain>
    </source>
</reference>
<evidence type="ECO:0008006" key="3">
    <source>
        <dbReference type="Google" id="ProtNLM"/>
    </source>
</evidence>
<dbReference type="RefSeq" id="WP_061662444.1">
    <property type="nucleotide sequence ID" value="NZ_LOMO01000001.1"/>
</dbReference>
<proteinExistence type="predicted"/>
<accession>A0A9X0MK12</accession>
<dbReference type="EMBL" id="LOMO01000001">
    <property type="protein sequence ID" value="KXY51105.1"/>
    <property type="molecule type" value="Genomic_DNA"/>
</dbReference>
<name>A0A9X0MK12_BACCE</name>
<dbReference type="AlphaFoldDB" id="A0A9X0MK12"/>
<evidence type="ECO:0000313" key="2">
    <source>
        <dbReference type="Proteomes" id="UP000075476"/>
    </source>
</evidence>
<dbReference type="PROSITE" id="PS51257">
    <property type="entry name" value="PROKAR_LIPOPROTEIN"/>
    <property type="match status" value="1"/>
</dbReference>
<comment type="caution">
    <text evidence="1">The sequence shown here is derived from an EMBL/GenBank/DDBJ whole genome shotgun (WGS) entry which is preliminary data.</text>
</comment>
<evidence type="ECO:0000313" key="1">
    <source>
        <dbReference type="EMBL" id="KXY51105.1"/>
    </source>
</evidence>
<dbReference type="Proteomes" id="UP000075476">
    <property type="component" value="Unassembled WGS sequence"/>
</dbReference>